<dbReference type="InterPro" id="IPR012334">
    <property type="entry name" value="Pectin_lyas_fold"/>
</dbReference>
<dbReference type="EMBL" id="CP043494">
    <property type="protein sequence ID" value="WNG52134.1"/>
    <property type="molecule type" value="Genomic_DNA"/>
</dbReference>
<dbReference type="InterPro" id="IPR006626">
    <property type="entry name" value="PbH1"/>
</dbReference>
<dbReference type="Gene3D" id="2.160.20.10">
    <property type="entry name" value="Single-stranded right-handed beta-helix, Pectin lyase-like"/>
    <property type="match status" value="1"/>
</dbReference>
<evidence type="ECO:0008006" key="4">
    <source>
        <dbReference type="Google" id="ProtNLM"/>
    </source>
</evidence>
<sequence>MRVKTAIFCGILVACGGGAGPVDIHEPGGDEGSGAPETQTPVTPPAPTAPTSPEVSPAQLSLRPCEPSGKGKDYQVGPGAGQLASLAEVPWESLAAGDTVRVFHRSTPYRGKILLAAQAREDAPVRVCGVPGPNGERPVISGQDAVARRGLDYGHELHESRSVIVINRLYAQDWTAFPKNIQIDGLRIQGAHPKYQFTDSKGVRKNYVEFGACVWVERGNNIVIANNEITDCTHAIFSRSTDDGDFAVTRNLRIAGNHMHGNGVAGSYLVHNTYIQSVGVTYEFNHYGPLREGALGNALKDRSVGPVIRYNRIEDGARALDLVEAEDYSPVATANPAYRTTLVYGNQIVKDGRKGTTIHYGGDHAGNEAIYRKGTLYFFNNTVHLTGDGYAVLFQLSTTEEKAEVWNNIFVFDAAIQYPRMREKQDNAEGIPSGGIVNLGLNWIDAKWSDAGPWHTVGGELNGEENLITGTTPPIDMKTLVPLAGSAVLDVAQSGPAAASGHPVQYQLDAAYKPKARVAVGARMDLGALERP</sequence>
<organism evidence="2 3">
    <name type="scientific">Archangium minus</name>
    <dbReference type="NCBI Taxonomy" id="83450"/>
    <lineage>
        <taxon>Bacteria</taxon>
        <taxon>Pseudomonadati</taxon>
        <taxon>Myxococcota</taxon>
        <taxon>Myxococcia</taxon>
        <taxon>Myxococcales</taxon>
        <taxon>Cystobacterineae</taxon>
        <taxon>Archangiaceae</taxon>
        <taxon>Archangium</taxon>
    </lineage>
</organism>
<feature type="region of interest" description="Disordered" evidence="1">
    <location>
        <begin position="23"/>
        <end position="77"/>
    </location>
</feature>
<reference evidence="2 3" key="1">
    <citation type="submission" date="2019-08" db="EMBL/GenBank/DDBJ databases">
        <title>Archangium and Cystobacter genomes.</title>
        <authorList>
            <person name="Chen I.-C.K."/>
            <person name="Wielgoss S."/>
        </authorList>
    </citation>
    <scope>NUCLEOTIDE SEQUENCE [LARGE SCALE GENOMIC DNA]</scope>
    <source>
        <strain evidence="2 3">Cbm 6</strain>
    </source>
</reference>
<evidence type="ECO:0000313" key="2">
    <source>
        <dbReference type="EMBL" id="WNG52134.1"/>
    </source>
</evidence>
<evidence type="ECO:0000256" key="1">
    <source>
        <dbReference type="SAM" id="MobiDB-lite"/>
    </source>
</evidence>
<proteinExistence type="predicted"/>
<evidence type="ECO:0000313" key="3">
    <source>
        <dbReference type="Proteomes" id="UP001611383"/>
    </source>
</evidence>
<dbReference type="Proteomes" id="UP001611383">
    <property type="component" value="Chromosome"/>
</dbReference>
<name>A0ABY9X9R5_9BACT</name>
<dbReference type="InterPro" id="IPR011050">
    <property type="entry name" value="Pectin_lyase_fold/virulence"/>
</dbReference>
<accession>A0ABY9X9R5</accession>
<dbReference type="SMART" id="SM00710">
    <property type="entry name" value="PbH1"/>
    <property type="match status" value="4"/>
</dbReference>
<dbReference type="RefSeq" id="WP_395812541.1">
    <property type="nucleotide sequence ID" value="NZ_CP043494.1"/>
</dbReference>
<gene>
    <name evidence="2" type="ORF">F0U60_54545</name>
</gene>
<dbReference type="PROSITE" id="PS51257">
    <property type="entry name" value="PROKAR_LIPOPROTEIN"/>
    <property type="match status" value="1"/>
</dbReference>
<keyword evidence="3" id="KW-1185">Reference proteome</keyword>
<protein>
    <recommendedName>
        <fullName evidence="4">Right handed beta helix domain-containing protein</fullName>
    </recommendedName>
</protein>
<dbReference type="SUPFAM" id="SSF51126">
    <property type="entry name" value="Pectin lyase-like"/>
    <property type="match status" value="1"/>
</dbReference>